<comment type="similarity">
    <text evidence="3 6">Belongs to the eukaryotic release factor 1 family. Pelota subfamily.</text>
</comment>
<dbReference type="GO" id="GO:0032790">
    <property type="term" value="P:ribosome disassembly"/>
    <property type="evidence" value="ECO:0007669"/>
    <property type="project" value="TreeGrafter"/>
</dbReference>
<evidence type="ECO:0000256" key="5">
    <source>
        <dbReference type="ARBA" id="ARBA00022723"/>
    </source>
</evidence>
<dbReference type="NCBIfam" id="TIGR00111">
    <property type="entry name" value="pelota"/>
    <property type="match status" value="1"/>
</dbReference>
<evidence type="ECO:0000313" key="8">
    <source>
        <dbReference type="EnsemblMetazoa" id="OVOC7621.1"/>
    </source>
</evidence>
<evidence type="ECO:0000259" key="7">
    <source>
        <dbReference type="SMART" id="SM01194"/>
    </source>
</evidence>
<sequence length="408" mass="45692">MKQFKRNIDKNGAGEVTLLCDDAEDMWHVYNLVRIGDEVRCTTVRKVTMESNTGSTSSQRVHIVLSIAIETVDFDPIACILHLKGRNIAENKHVKMGQYHTLDIDAGKKFQLWKSCWDSIDLDRLDLAIDPSRTADVAAIVMHEGLANLCLVTAAMTIVKAKIDMQIPRKKKGFSNQHDKGIQRFYEAIAAAFVRHVDMKIVKCILIASRGFLNEQFLNYLMDYADKHGNKLILESRSKFLLAHASSGFKHALKEVLSDPGVAAALSDTKAQAEVKALNMFYDLMGTDPARAFYGYKHVLMANEQLAIDTLLLSDSLFRSNDIHLRKKYVELAESVKEQATENTRPVLAHNMLLQGSNVLIFSSMHVSGEQLSALGGVAAILRFPLHELEDEEMSDSEHDENNGDFKN</sequence>
<dbReference type="Pfam" id="PF03464">
    <property type="entry name" value="eRF1_2"/>
    <property type="match status" value="1"/>
</dbReference>
<proteinExistence type="inferred from homology"/>
<dbReference type="InterPro" id="IPR058547">
    <property type="entry name" value="Pelota_N"/>
</dbReference>
<organism evidence="8 9">
    <name type="scientific">Onchocerca volvulus</name>
    <dbReference type="NCBI Taxonomy" id="6282"/>
    <lineage>
        <taxon>Eukaryota</taxon>
        <taxon>Metazoa</taxon>
        <taxon>Ecdysozoa</taxon>
        <taxon>Nematoda</taxon>
        <taxon>Chromadorea</taxon>
        <taxon>Rhabditida</taxon>
        <taxon>Spirurina</taxon>
        <taxon>Spiruromorpha</taxon>
        <taxon>Filarioidea</taxon>
        <taxon>Onchocercidae</taxon>
        <taxon>Onchocerca</taxon>
    </lineage>
</organism>
<comment type="cofactor">
    <cofactor evidence="1 6">
        <name>a divalent metal cation</name>
        <dbReference type="ChEBI" id="CHEBI:60240"/>
    </cofactor>
</comment>
<dbReference type="InterPro" id="IPR005140">
    <property type="entry name" value="eRF1_Pelota-like_N"/>
</dbReference>
<dbReference type="GO" id="GO:0071025">
    <property type="term" value="P:RNA surveillance"/>
    <property type="evidence" value="ECO:0007669"/>
    <property type="project" value="InterPro"/>
</dbReference>
<dbReference type="SUPFAM" id="SSF53137">
    <property type="entry name" value="Translational machinery components"/>
    <property type="match status" value="1"/>
</dbReference>
<feature type="domain" description="eRF1/Pelota-like N-terminal" evidence="7">
    <location>
        <begin position="1"/>
        <end position="130"/>
    </location>
</feature>
<accession>A0A8R1U0K8</accession>
<dbReference type="GO" id="GO:0005737">
    <property type="term" value="C:cytoplasm"/>
    <property type="evidence" value="ECO:0007669"/>
    <property type="project" value="UniProtKB-SubCell"/>
</dbReference>
<keyword evidence="9" id="KW-1185">Reference proteome</keyword>
<dbReference type="Gene3D" id="3.30.420.60">
    <property type="entry name" value="eRF1 domain 2"/>
    <property type="match status" value="1"/>
</dbReference>
<dbReference type="InterPro" id="IPR042226">
    <property type="entry name" value="eFR1_2_sf"/>
</dbReference>
<dbReference type="FunFam" id="3.30.420.60:FF:000002">
    <property type="entry name" value="Protein pelota homolog"/>
    <property type="match status" value="1"/>
</dbReference>
<dbReference type="OMA" id="DDLWHLK"/>
<evidence type="ECO:0000256" key="3">
    <source>
        <dbReference type="ARBA" id="ARBA00009504"/>
    </source>
</evidence>
<dbReference type="GO" id="GO:0070651">
    <property type="term" value="P:nonfunctional rRNA decay"/>
    <property type="evidence" value="ECO:0007669"/>
    <property type="project" value="TreeGrafter"/>
</dbReference>
<dbReference type="AlphaFoldDB" id="A0A8R1U0K8"/>
<dbReference type="Pfam" id="PF26356">
    <property type="entry name" value="Pelota_N"/>
    <property type="match status" value="1"/>
</dbReference>
<dbReference type="GO" id="GO:0070481">
    <property type="term" value="P:nuclear-transcribed mRNA catabolic process, non-stop decay"/>
    <property type="evidence" value="ECO:0007669"/>
    <property type="project" value="InterPro"/>
</dbReference>
<reference evidence="9" key="1">
    <citation type="submission" date="2013-10" db="EMBL/GenBank/DDBJ databases">
        <title>Genome sequencing of Onchocerca volvulus.</title>
        <authorList>
            <person name="Cotton J."/>
            <person name="Tsai J."/>
            <person name="Stanley E."/>
            <person name="Tracey A."/>
            <person name="Holroyd N."/>
            <person name="Lustigman S."/>
            <person name="Berriman M."/>
        </authorList>
    </citation>
    <scope>NUCLEOTIDE SEQUENCE</scope>
</reference>
<dbReference type="InterPro" id="IPR038069">
    <property type="entry name" value="Pelota/DOM34_N"/>
</dbReference>
<dbReference type="Proteomes" id="UP000024404">
    <property type="component" value="Unassembled WGS sequence"/>
</dbReference>
<dbReference type="Gene3D" id="3.30.1330.30">
    <property type="match status" value="1"/>
</dbReference>
<dbReference type="SMART" id="SM01194">
    <property type="entry name" value="eRF1_1"/>
    <property type="match status" value="1"/>
</dbReference>
<evidence type="ECO:0000256" key="6">
    <source>
        <dbReference type="RuleBase" id="RU362019"/>
    </source>
</evidence>
<dbReference type="EnsemblMetazoa" id="OVOC7621.1">
    <property type="protein sequence ID" value="OVOC7621.1"/>
    <property type="gene ID" value="WBGene00244430"/>
</dbReference>
<reference evidence="8" key="2">
    <citation type="submission" date="2022-06" db="UniProtKB">
        <authorList>
            <consortium name="EnsemblMetazoa"/>
        </authorList>
    </citation>
    <scope>IDENTIFICATION</scope>
</reference>
<dbReference type="GO" id="GO:0046872">
    <property type="term" value="F:metal ion binding"/>
    <property type="evidence" value="ECO:0007669"/>
    <property type="project" value="UniProtKB-KW"/>
</dbReference>
<dbReference type="FunFam" id="2.30.30.870:FF:000001">
    <property type="entry name" value="Protein pelota homolog"/>
    <property type="match status" value="1"/>
</dbReference>
<dbReference type="InterPro" id="IPR029064">
    <property type="entry name" value="Ribosomal_eL30-like_sf"/>
</dbReference>
<dbReference type="InterPro" id="IPR005141">
    <property type="entry name" value="eRF1_2"/>
</dbReference>
<keyword evidence="4 6" id="KW-0963">Cytoplasm</keyword>
<dbReference type="SUPFAM" id="SSF159065">
    <property type="entry name" value="Dom34/Pelota N-terminal domain-like"/>
    <property type="match status" value="1"/>
</dbReference>
<dbReference type="PANTHER" id="PTHR10853:SF0">
    <property type="entry name" value="PROTEIN PELOTA HOMOLOG"/>
    <property type="match status" value="1"/>
</dbReference>
<dbReference type="InterPro" id="IPR004405">
    <property type="entry name" value="TF_pelota"/>
</dbReference>
<dbReference type="Gene3D" id="2.30.30.870">
    <property type="entry name" value="Pelota, domain A"/>
    <property type="match status" value="1"/>
</dbReference>
<dbReference type="SUPFAM" id="SSF55315">
    <property type="entry name" value="L30e-like"/>
    <property type="match status" value="1"/>
</dbReference>
<protein>
    <recommendedName>
        <fullName evidence="6">Protein pelota homolog</fullName>
    </recommendedName>
</protein>
<dbReference type="EMBL" id="CMVM020000223">
    <property type="status" value="NOT_ANNOTATED_CDS"/>
    <property type="molecule type" value="Genomic_DNA"/>
</dbReference>
<name>A0A8R1U0K8_ONCVO</name>
<dbReference type="GO" id="GO:0070966">
    <property type="term" value="P:nuclear-transcribed mRNA catabolic process, no-go decay"/>
    <property type="evidence" value="ECO:0007669"/>
    <property type="project" value="InterPro"/>
</dbReference>
<dbReference type="FunFam" id="3.30.1330.30:FF:000008">
    <property type="entry name" value="Protein pelota homolog"/>
    <property type="match status" value="1"/>
</dbReference>
<comment type="function">
    <text evidence="6">Component of the Pelota-HBS1L complex, a complex that recognizes stalled ribosomes and triggers the No-Go Decay (NGD) pathway. In the Pelota-HBS1L complex, pelo recognizes ribosomes stalled at the 3' end of an mRNA and engages stalled ribosomes by destabilizing mRNA in the mRNA channel.</text>
</comment>
<dbReference type="PANTHER" id="PTHR10853">
    <property type="entry name" value="PELOTA"/>
    <property type="match status" value="1"/>
</dbReference>
<dbReference type="InterPro" id="IPR005142">
    <property type="entry name" value="eRF1_3"/>
</dbReference>
<evidence type="ECO:0000256" key="4">
    <source>
        <dbReference type="ARBA" id="ARBA00022490"/>
    </source>
</evidence>
<evidence type="ECO:0000256" key="1">
    <source>
        <dbReference type="ARBA" id="ARBA00001968"/>
    </source>
</evidence>
<comment type="subcellular location">
    <subcellularLocation>
        <location evidence="2 6">Cytoplasm</location>
    </subcellularLocation>
</comment>
<dbReference type="Pfam" id="PF03465">
    <property type="entry name" value="eRF1_3"/>
    <property type="match status" value="1"/>
</dbReference>
<evidence type="ECO:0000313" key="9">
    <source>
        <dbReference type="Proteomes" id="UP000024404"/>
    </source>
</evidence>
<evidence type="ECO:0000256" key="2">
    <source>
        <dbReference type="ARBA" id="ARBA00004496"/>
    </source>
</evidence>
<keyword evidence="5 6" id="KW-0479">Metal-binding</keyword>